<keyword evidence="7" id="KW-1185">Reference proteome</keyword>
<feature type="domain" description="Inosine/uridine-preferring nucleoside hydrolase" evidence="5">
    <location>
        <begin position="5"/>
        <end position="431"/>
    </location>
</feature>
<evidence type="ECO:0000256" key="4">
    <source>
        <dbReference type="SAM" id="MobiDB-lite"/>
    </source>
</evidence>
<protein>
    <recommendedName>
        <fullName evidence="5">Inosine/uridine-preferring nucleoside hydrolase domain-containing protein</fullName>
    </recommendedName>
</protein>
<dbReference type="GeneID" id="54563171"/>
<comment type="similarity">
    <text evidence="1">Belongs to the IUNH family.</text>
</comment>
<organism evidence="6 7">
    <name type="scientific">Zasmidium cellare ATCC 36951</name>
    <dbReference type="NCBI Taxonomy" id="1080233"/>
    <lineage>
        <taxon>Eukaryota</taxon>
        <taxon>Fungi</taxon>
        <taxon>Dikarya</taxon>
        <taxon>Ascomycota</taxon>
        <taxon>Pezizomycotina</taxon>
        <taxon>Dothideomycetes</taxon>
        <taxon>Dothideomycetidae</taxon>
        <taxon>Mycosphaerellales</taxon>
        <taxon>Mycosphaerellaceae</taxon>
        <taxon>Zasmidium</taxon>
    </lineage>
</organism>
<feature type="region of interest" description="Disordered" evidence="4">
    <location>
        <begin position="426"/>
        <end position="447"/>
    </location>
</feature>
<dbReference type="GO" id="GO:0005829">
    <property type="term" value="C:cytosol"/>
    <property type="evidence" value="ECO:0007669"/>
    <property type="project" value="TreeGrafter"/>
</dbReference>
<dbReference type="PANTHER" id="PTHR12304:SF56">
    <property type="entry name" value="HYDROLASE, PUTATIVE (AFU_ORTHOLOGUE AFUA_1G11790)-RELATED"/>
    <property type="match status" value="1"/>
</dbReference>
<evidence type="ECO:0000256" key="3">
    <source>
        <dbReference type="ARBA" id="ARBA00023295"/>
    </source>
</evidence>
<dbReference type="Proteomes" id="UP000799537">
    <property type="component" value="Unassembled WGS sequence"/>
</dbReference>
<dbReference type="InterPro" id="IPR036452">
    <property type="entry name" value="Ribo_hydro-like"/>
</dbReference>
<dbReference type="GO" id="GO:0008477">
    <property type="term" value="F:purine nucleosidase activity"/>
    <property type="evidence" value="ECO:0007669"/>
    <property type="project" value="TreeGrafter"/>
</dbReference>
<dbReference type="EMBL" id="ML993642">
    <property type="protein sequence ID" value="KAF2159108.1"/>
    <property type="molecule type" value="Genomic_DNA"/>
</dbReference>
<proteinExistence type="inferred from homology"/>
<gene>
    <name evidence="6" type="ORF">M409DRAFT_30389</name>
</gene>
<dbReference type="Gene3D" id="3.90.245.10">
    <property type="entry name" value="Ribonucleoside hydrolase-like"/>
    <property type="match status" value="1"/>
</dbReference>
<keyword evidence="3" id="KW-0326">Glycosidase</keyword>
<dbReference type="Pfam" id="PF01156">
    <property type="entry name" value="IU_nuc_hydro"/>
    <property type="match status" value="1"/>
</dbReference>
<dbReference type="RefSeq" id="XP_033659997.1">
    <property type="nucleotide sequence ID" value="XM_033809899.1"/>
</dbReference>
<sequence length="477" mass="52711">MARKIIIDTDPGVDDILAILLALSSTPEELEVLLISVTYGNIDVHNCLRNTVSLFHHVEKEIAWRKSQGKDAGFKTLQKTKPLVAVGPDHPLADQILMADFFHGHDGLGGIHESHSHMTPAETWKELFQHAENSNDPEEQAVAEELQNTDALFTPSRVPSSKEILRLLRENEPDTITIVAIGPLTNLALAASLDPETFLRAKEIVVMGGSINEGGNVGPAPSPTHPSTATLQEPPFRLITQPPGPIRNKLNLRNQITPVAEFNTFADAVAAARVYALSSPNPRSTMPPTAPAPPGVQADHHPPPFLQPYPSNLSRQLKITLFPLDITHKHSLTRGDFRKTLEPLRAQNSPLAEWVSAFMTSTFDKVESLQKDVSGDNVALDLHDPLCIWYCMGLDPSEWKLVEDEDLRVETSGQWTRGMCVVDRRTRKKREDDDEGERPGDTGNWLGRKSGNRLRRCVGSPGEDLFGGLLLKRVFNL</sequence>
<dbReference type="GO" id="GO:0006152">
    <property type="term" value="P:purine nucleoside catabolic process"/>
    <property type="evidence" value="ECO:0007669"/>
    <property type="project" value="TreeGrafter"/>
</dbReference>
<keyword evidence="2" id="KW-0378">Hydrolase</keyword>
<dbReference type="InterPro" id="IPR001910">
    <property type="entry name" value="Inosine/uridine_hydrolase_dom"/>
</dbReference>
<evidence type="ECO:0000313" key="6">
    <source>
        <dbReference type="EMBL" id="KAF2159108.1"/>
    </source>
</evidence>
<evidence type="ECO:0000256" key="1">
    <source>
        <dbReference type="ARBA" id="ARBA00009176"/>
    </source>
</evidence>
<evidence type="ECO:0000313" key="7">
    <source>
        <dbReference type="Proteomes" id="UP000799537"/>
    </source>
</evidence>
<dbReference type="InterPro" id="IPR023186">
    <property type="entry name" value="IUNH"/>
</dbReference>
<reference evidence="6" key="1">
    <citation type="journal article" date="2020" name="Stud. Mycol.">
        <title>101 Dothideomycetes genomes: a test case for predicting lifestyles and emergence of pathogens.</title>
        <authorList>
            <person name="Haridas S."/>
            <person name="Albert R."/>
            <person name="Binder M."/>
            <person name="Bloem J."/>
            <person name="Labutti K."/>
            <person name="Salamov A."/>
            <person name="Andreopoulos B."/>
            <person name="Baker S."/>
            <person name="Barry K."/>
            <person name="Bills G."/>
            <person name="Bluhm B."/>
            <person name="Cannon C."/>
            <person name="Castanera R."/>
            <person name="Culley D."/>
            <person name="Daum C."/>
            <person name="Ezra D."/>
            <person name="Gonzalez J."/>
            <person name="Henrissat B."/>
            <person name="Kuo A."/>
            <person name="Liang C."/>
            <person name="Lipzen A."/>
            <person name="Lutzoni F."/>
            <person name="Magnuson J."/>
            <person name="Mondo S."/>
            <person name="Nolan M."/>
            <person name="Ohm R."/>
            <person name="Pangilinan J."/>
            <person name="Park H.-J."/>
            <person name="Ramirez L."/>
            <person name="Alfaro M."/>
            <person name="Sun H."/>
            <person name="Tritt A."/>
            <person name="Yoshinaga Y."/>
            <person name="Zwiers L.-H."/>
            <person name="Turgeon B."/>
            <person name="Goodwin S."/>
            <person name="Spatafora J."/>
            <person name="Crous P."/>
            <person name="Grigoriev I."/>
        </authorList>
    </citation>
    <scope>NUCLEOTIDE SEQUENCE</scope>
    <source>
        <strain evidence="6">ATCC 36951</strain>
    </source>
</reference>
<dbReference type="PANTHER" id="PTHR12304">
    <property type="entry name" value="INOSINE-URIDINE PREFERRING NUCLEOSIDE HYDROLASE"/>
    <property type="match status" value="1"/>
</dbReference>
<evidence type="ECO:0000259" key="5">
    <source>
        <dbReference type="Pfam" id="PF01156"/>
    </source>
</evidence>
<accession>A0A6A6BYG7</accession>
<dbReference type="OrthoDB" id="5783963at2759"/>
<feature type="region of interest" description="Disordered" evidence="4">
    <location>
        <begin position="279"/>
        <end position="302"/>
    </location>
</feature>
<name>A0A6A6BYG7_ZASCE</name>
<dbReference type="SUPFAM" id="SSF53590">
    <property type="entry name" value="Nucleoside hydrolase"/>
    <property type="match status" value="1"/>
</dbReference>
<evidence type="ECO:0000256" key="2">
    <source>
        <dbReference type="ARBA" id="ARBA00022801"/>
    </source>
</evidence>
<dbReference type="AlphaFoldDB" id="A0A6A6BYG7"/>